<organism evidence="2 3">
    <name type="scientific">Lithocarpus litseifolius</name>
    <dbReference type="NCBI Taxonomy" id="425828"/>
    <lineage>
        <taxon>Eukaryota</taxon>
        <taxon>Viridiplantae</taxon>
        <taxon>Streptophyta</taxon>
        <taxon>Embryophyta</taxon>
        <taxon>Tracheophyta</taxon>
        <taxon>Spermatophyta</taxon>
        <taxon>Magnoliopsida</taxon>
        <taxon>eudicotyledons</taxon>
        <taxon>Gunneridae</taxon>
        <taxon>Pentapetalae</taxon>
        <taxon>rosids</taxon>
        <taxon>fabids</taxon>
        <taxon>Fagales</taxon>
        <taxon>Fagaceae</taxon>
        <taxon>Lithocarpus</taxon>
    </lineage>
</organism>
<dbReference type="AlphaFoldDB" id="A0AAW2CUI4"/>
<comment type="caution">
    <text evidence="2">The sequence shown here is derived from an EMBL/GenBank/DDBJ whole genome shotgun (WGS) entry which is preliminary data.</text>
</comment>
<gene>
    <name evidence="2" type="ORF">SO802_015731</name>
</gene>
<evidence type="ECO:0000313" key="3">
    <source>
        <dbReference type="Proteomes" id="UP001459277"/>
    </source>
</evidence>
<dbReference type="Proteomes" id="UP001459277">
    <property type="component" value="Unassembled WGS sequence"/>
</dbReference>
<accession>A0AAW2CUI4</accession>
<keyword evidence="3" id="KW-1185">Reference proteome</keyword>
<dbReference type="EMBL" id="JAZDWU010000005">
    <property type="protein sequence ID" value="KAL0001950.1"/>
    <property type="molecule type" value="Genomic_DNA"/>
</dbReference>
<proteinExistence type="predicted"/>
<name>A0AAW2CUI4_9ROSI</name>
<protein>
    <submittedName>
        <fullName evidence="2">Uncharacterized protein</fullName>
    </submittedName>
</protein>
<evidence type="ECO:0000256" key="1">
    <source>
        <dbReference type="SAM" id="MobiDB-lite"/>
    </source>
</evidence>
<sequence>MDLDPWAGCEGYVKCERALELNSHQVLFKCRHGRYWYLSDQVLSQVEHEYPPTIIPTPPCHTVQLANFLADKEIARAHNGYIVAGVEGNYSEFIRLHLQGCLVGKMPSSSEGKEGGEKEEEIPSPHYAGGSSSSFTETYPHFPAWQYDVMIPDGTYSSMPLTKPEHVPNVPWPNPVDMDLVEESMRMIGGLQSLAYIQSSQYVLNDLNWAHRMETVDATKRTLAKRINSLELENCQYDPRFFTSQEGNTEGGSSRCGLRRSSRSFVDARAISVVNQIKDGDNLVSLILAKTLLGLDAVFHGGETQNFLGSPLTLQIWLMERLDMIAKPTIGIYGPSSFLSKANKLLGLEMADRVDKSLSMFIFTG</sequence>
<reference evidence="2 3" key="1">
    <citation type="submission" date="2024-01" db="EMBL/GenBank/DDBJ databases">
        <title>A telomere-to-telomere, gap-free genome of sweet tea (Lithocarpus litseifolius).</title>
        <authorList>
            <person name="Zhou J."/>
        </authorList>
    </citation>
    <scope>NUCLEOTIDE SEQUENCE [LARGE SCALE GENOMIC DNA]</scope>
    <source>
        <strain evidence="2">Zhou-2022a</strain>
        <tissue evidence="2">Leaf</tissue>
    </source>
</reference>
<evidence type="ECO:0000313" key="2">
    <source>
        <dbReference type="EMBL" id="KAL0001950.1"/>
    </source>
</evidence>
<feature type="region of interest" description="Disordered" evidence="1">
    <location>
        <begin position="107"/>
        <end position="132"/>
    </location>
</feature>